<comment type="similarity">
    <text evidence="1 6">Belongs to the Arg-specific ADP-ribosyltransferase family.</text>
</comment>
<accession>A0A815MMZ2</accession>
<evidence type="ECO:0000313" key="8">
    <source>
        <dbReference type="EMBL" id="CAF3926200.1"/>
    </source>
</evidence>
<keyword evidence="6" id="KW-0521">NADP</keyword>
<keyword evidence="6" id="KW-0520">NAD</keyword>
<dbReference type="GO" id="GO:0106274">
    <property type="term" value="F:NAD+-protein-arginine ADP-ribosyltransferase activity"/>
    <property type="evidence" value="ECO:0007669"/>
    <property type="project" value="UniProtKB-EC"/>
</dbReference>
<dbReference type="Pfam" id="PF01129">
    <property type="entry name" value="ART"/>
    <property type="match status" value="1"/>
</dbReference>
<dbReference type="EMBL" id="CAJNOG010001234">
    <property type="protein sequence ID" value="CAF1423715.1"/>
    <property type="molecule type" value="Genomic_DNA"/>
</dbReference>
<evidence type="ECO:0000256" key="1">
    <source>
        <dbReference type="ARBA" id="ARBA00009558"/>
    </source>
</evidence>
<evidence type="ECO:0000256" key="2">
    <source>
        <dbReference type="ARBA" id="ARBA00022676"/>
    </source>
</evidence>
<dbReference type="Proteomes" id="UP000663844">
    <property type="component" value="Unassembled WGS sequence"/>
</dbReference>
<evidence type="ECO:0000256" key="3">
    <source>
        <dbReference type="ARBA" id="ARBA00022679"/>
    </source>
</evidence>
<dbReference type="AlphaFoldDB" id="A0A815MMZ2"/>
<evidence type="ECO:0000256" key="6">
    <source>
        <dbReference type="RuleBase" id="RU361228"/>
    </source>
</evidence>
<name>A0A815MMZ2_9BILA</name>
<proteinExistence type="inferred from homology"/>
<gene>
    <name evidence="7" type="ORF">JYZ213_LOCUS39142</name>
    <name evidence="8" type="ORF">OXD698_LOCUS25309</name>
</gene>
<dbReference type="EMBL" id="CAJOAZ010002410">
    <property type="protein sequence ID" value="CAF3926200.1"/>
    <property type="molecule type" value="Genomic_DNA"/>
</dbReference>
<dbReference type="GO" id="GO:0016779">
    <property type="term" value="F:nucleotidyltransferase activity"/>
    <property type="evidence" value="ECO:0007669"/>
    <property type="project" value="UniProtKB-KW"/>
</dbReference>
<organism evidence="7 9">
    <name type="scientific">Adineta steineri</name>
    <dbReference type="NCBI Taxonomy" id="433720"/>
    <lineage>
        <taxon>Eukaryota</taxon>
        <taxon>Metazoa</taxon>
        <taxon>Spiralia</taxon>
        <taxon>Gnathifera</taxon>
        <taxon>Rotifera</taxon>
        <taxon>Eurotatoria</taxon>
        <taxon>Bdelloidea</taxon>
        <taxon>Adinetida</taxon>
        <taxon>Adinetidae</taxon>
        <taxon>Adineta</taxon>
    </lineage>
</organism>
<evidence type="ECO:0000256" key="4">
    <source>
        <dbReference type="ARBA" id="ARBA00022695"/>
    </source>
</evidence>
<evidence type="ECO:0000313" key="7">
    <source>
        <dbReference type="EMBL" id="CAF1423715.1"/>
    </source>
</evidence>
<comment type="catalytic activity">
    <reaction evidence="5 6">
        <text>L-arginyl-[protein] + NAD(+) = N(omega)-(ADP-D-ribosyl)-L-arginyl-[protein] + nicotinamide + H(+)</text>
        <dbReference type="Rhea" id="RHEA:19149"/>
        <dbReference type="Rhea" id="RHEA-COMP:10532"/>
        <dbReference type="Rhea" id="RHEA-COMP:15087"/>
        <dbReference type="ChEBI" id="CHEBI:15378"/>
        <dbReference type="ChEBI" id="CHEBI:17154"/>
        <dbReference type="ChEBI" id="CHEBI:29965"/>
        <dbReference type="ChEBI" id="CHEBI:57540"/>
        <dbReference type="ChEBI" id="CHEBI:142554"/>
        <dbReference type="EC" id="2.4.2.31"/>
    </reaction>
</comment>
<dbReference type="EC" id="2.4.2.31" evidence="6"/>
<keyword evidence="3 6" id="KW-0808">Transferase</keyword>
<dbReference type="InterPro" id="IPR000768">
    <property type="entry name" value="ART"/>
</dbReference>
<comment type="caution">
    <text evidence="7">The sequence shown here is derived from an EMBL/GenBank/DDBJ whole genome shotgun (WGS) entry which is preliminary data.</text>
</comment>
<sequence length="259" mass="29712">MNRFVESEFDTKVLPPLCGYWSEKLVTLEQALKLIMPRIEELNRSIKAAKKHCHFPSEHGLSHDESAALYLYTMEGGEQSFYRVLNHALRNEDRPSLKPWFPYLKLLDTALNKLPTVNKNVWRGVVGDIGHDLKKNDKLTWWNVSSCSLSLDVIKDYLSTEIRSTLFLIEAKQAKDISRYTNYPDESEVLLGPGIQLRVVANAMNLSNGLNIIHLAEIVDDDTEILSSTSSTNYLESETPAEKGRFKLRRHQHRSHVLY</sequence>
<keyword evidence="2 6" id="KW-0328">Glycosyltransferase</keyword>
<keyword evidence="4" id="KW-0548">Nucleotidyltransferase</keyword>
<dbReference type="PROSITE" id="PS51996">
    <property type="entry name" value="TR_MART"/>
    <property type="match status" value="1"/>
</dbReference>
<protein>
    <recommendedName>
        <fullName evidence="6">NAD(P)(+)--arginine ADP-ribosyltransferase</fullName>
        <ecNumber evidence="6">2.4.2.31</ecNumber>
    </recommendedName>
    <alternativeName>
        <fullName evidence="6">Mono(ADP-ribosyl)transferase</fullName>
    </alternativeName>
</protein>
<evidence type="ECO:0000313" key="9">
    <source>
        <dbReference type="Proteomes" id="UP000663845"/>
    </source>
</evidence>
<evidence type="ECO:0000256" key="5">
    <source>
        <dbReference type="ARBA" id="ARBA00047597"/>
    </source>
</evidence>
<dbReference type="Proteomes" id="UP000663845">
    <property type="component" value="Unassembled WGS sequence"/>
</dbReference>
<reference evidence="7" key="1">
    <citation type="submission" date="2021-02" db="EMBL/GenBank/DDBJ databases">
        <authorList>
            <person name="Nowell W R."/>
        </authorList>
    </citation>
    <scope>NUCLEOTIDE SEQUENCE</scope>
</reference>
<dbReference type="SUPFAM" id="SSF56399">
    <property type="entry name" value="ADP-ribosylation"/>
    <property type="match status" value="1"/>
</dbReference>
<dbReference type="Gene3D" id="3.90.176.10">
    <property type="entry name" value="Toxin ADP-ribosyltransferase, Chain A, domain 1"/>
    <property type="match status" value="1"/>
</dbReference>